<dbReference type="Gene3D" id="3.40.50.720">
    <property type="entry name" value="NAD(P)-binding Rossmann-like Domain"/>
    <property type="match status" value="1"/>
</dbReference>
<reference evidence="2 3" key="1">
    <citation type="submission" date="2016-10" db="EMBL/GenBank/DDBJ databases">
        <authorList>
            <person name="de Groot N.N."/>
        </authorList>
    </citation>
    <scope>NUCLEOTIDE SEQUENCE [LARGE SCALE GENOMIC DNA]</scope>
    <source>
        <strain evidence="2 3">R5</strain>
    </source>
</reference>
<dbReference type="SUPFAM" id="SSF51735">
    <property type="entry name" value="NAD(P)-binding Rossmann-fold domains"/>
    <property type="match status" value="1"/>
</dbReference>
<dbReference type="PRINTS" id="PR00081">
    <property type="entry name" value="GDHRDH"/>
</dbReference>
<dbReference type="CDD" id="cd05325">
    <property type="entry name" value="carb_red_sniffer_like_SDR_c"/>
    <property type="match status" value="1"/>
</dbReference>
<sequence length="228" mass="24329">MRSVLITGANRGIGLALARQYATEGARVFACCRDPGGADKLRDLIASSGCRLHIVKLDVADEASIASLKAVLDDQPIDILINNAGLSGLSADRIDAAGYITTMRVNALAPMLIAQTFRENLTKSTEKKLVAITSIMGSTSTAGGGKYAYRASKAALNNGMRGLSRDWARDGILVALLNPGWVQTEMVTGQTAYISAEECARGLIDRINELSPATSGILQDYRGVRIRW</sequence>
<accession>A0A1G6TTZ3</accession>
<dbReference type="InterPro" id="IPR036291">
    <property type="entry name" value="NAD(P)-bd_dom_sf"/>
</dbReference>
<organism evidence="2 3">
    <name type="scientific">Bradyrhizobium brasilense</name>
    <dbReference type="NCBI Taxonomy" id="1419277"/>
    <lineage>
        <taxon>Bacteria</taxon>
        <taxon>Pseudomonadati</taxon>
        <taxon>Pseudomonadota</taxon>
        <taxon>Alphaproteobacteria</taxon>
        <taxon>Hyphomicrobiales</taxon>
        <taxon>Nitrobacteraceae</taxon>
        <taxon>Bradyrhizobium</taxon>
    </lineage>
</organism>
<dbReference type="EMBL" id="FMZW01000010">
    <property type="protein sequence ID" value="SDD32501.1"/>
    <property type="molecule type" value="Genomic_DNA"/>
</dbReference>
<gene>
    <name evidence="2" type="ORF">SAMN05216337_10107</name>
</gene>
<dbReference type="Proteomes" id="UP000199245">
    <property type="component" value="Unassembled WGS sequence"/>
</dbReference>
<dbReference type="PRINTS" id="PR00080">
    <property type="entry name" value="SDRFAMILY"/>
</dbReference>
<dbReference type="PANTHER" id="PTHR45458">
    <property type="entry name" value="SHORT-CHAIN DEHYDROGENASE/REDUCTASE SDR"/>
    <property type="match status" value="1"/>
</dbReference>
<evidence type="ECO:0000256" key="1">
    <source>
        <dbReference type="RuleBase" id="RU000363"/>
    </source>
</evidence>
<dbReference type="RefSeq" id="WP_092082790.1">
    <property type="nucleotide sequence ID" value="NZ_FMZW01000010.1"/>
</dbReference>
<evidence type="ECO:0000313" key="3">
    <source>
        <dbReference type="Proteomes" id="UP000199245"/>
    </source>
</evidence>
<comment type="similarity">
    <text evidence="1">Belongs to the short-chain dehydrogenases/reductases (SDR) family.</text>
</comment>
<dbReference type="AlphaFoldDB" id="A0A1G6TTZ3"/>
<dbReference type="InterPro" id="IPR052184">
    <property type="entry name" value="SDR_enzymes"/>
</dbReference>
<proteinExistence type="inferred from homology"/>
<name>A0A1G6TTZ3_9BRAD</name>
<evidence type="ECO:0000313" key="2">
    <source>
        <dbReference type="EMBL" id="SDD32501.1"/>
    </source>
</evidence>
<dbReference type="GO" id="GO:0016616">
    <property type="term" value="F:oxidoreductase activity, acting on the CH-OH group of donors, NAD or NADP as acceptor"/>
    <property type="evidence" value="ECO:0007669"/>
    <property type="project" value="TreeGrafter"/>
</dbReference>
<protein>
    <submittedName>
        <fullName evidence="2">Short-chain dehydrogenase</fullName>
    </submittedName>
</protein>
<dbReference type="Pfam" id="PF00106">
    <property type="entry name" value="adh_short"/>
    <property type="match status" value="1"/>
</dbReference>
<dbReference type="InterPro" id="IPR002347">
    <property type="entry name" value="SDR_fam"/>
</dbReference>
<dbReference type="PANTHER" id="PTHR45458:SF1">
    <property type="entry name" value="SHORT CHAIN DEHYDROGENASE"/>
    <property type="match status" value="1"/>
</dbReference>